<name>A0A0T7AN76_PREIN</name>
<evidence type="ECO:0000313" key="4">
    <source>
        <dbReference type="EMBL" id="BAU18437.1"/>
    </source>
</evidence>
<feature type="signal peptide" evidence="3">
    <location>
        <begin position="1"/>
        <end position="25"/>
    </location>
</feature>
<dbReference type="InterPro" id="IPR052574">
    <property type="entry name" value="CDIRP"/>
</dbReference>
<keyword evidence="3" id="KW-0732">Signal</keyword>
<dbReference type="EMBL" id="AP014597">
    <property type="protein sequence ID" value="BAU18437.1"/>
    <property type="molecule type" value="Genomic_DNA"/>
</dbReference>
<evidence type="ECO:0000256" key="1">
    <source>
        <dbReference type="ARBA" id="ARBA00022614"/>
    </source>
</evidence>
<proteinExistence type="predicted"/>
<evidence type="ECO:0000256" key="2">
    <source>
        <dbReference type="ARBA" id="ARBA00022737"/>
    </source>
</evidence>
<dbReference type="GO" id="GO:0035591">
    <property type="term" value="F:signaling adaptor activity"/>
    <property type="evidence" value="ECO:0007669"/>
    <property type="project" value="TreeGrafter"/>
</dbReference>
<feature type="chain" id="PRO_5006677905" evidence="3">
    <location>
        <begin position="26"/>
        <end position="606"/>
    </location>
</feature>
<evidence type="ECO:0000313" key="5">
    <source>
        <dbReference type="Proteomes" id="UP000217431"/>
    </source>
</evidence>
<gene>
    <name evidence="4" type="ORF">PIOMA14_I_1929</name>
</gene>
<accession>A0A0T7AN76</accession>
<dbReference type="Gene3D" id="3.80.10.10">
    <property type="entry name" value="Ribonuclease Inhibitor"/>
    <property type="match status" value="2"/>
</dbReference>
<dbReference type="PANTHER" id="PTHR47566:SF1">
    <property type="entry name" value="PROTEIN NUD1"/>
    <property type="match status" value="1"/>
</dbReference>
<dbReference type="Proteomes" id="UP000217431">
    <property type="component" value="Chromosome I"/>
</dbReference>
<evidence type="ECO:0000256" key="3">
    <source>
        <dbReference type="SAM" id="SignalP"/>
    </source>
</evidence>
<dbReference type="AlphaFoldDB" id="A0A0T7AN76"/>
<sequence>MEKNVKKTLLLLTIFLVGFLNVAWAQDNQPAEPCVKMHFAGAVNSKYALLIMGAEEGEYTLDWGNGKTYKGKLHKTATRIQGNTEGQDLTIYGNIAVLECSNNQLMTLDVTKLPALTHLISRKNFVRALDVSANTELKFIYVQDSPLEQLDLTRNSKIDSLILTNNRLKELILASHPTLELLMCTSNAQLKKLNLKECPKLKHLDALQTLVDEYDLSANGELTYVAVGLGRPLRTLSLPKDNKIDTLMVPAAGLKKIDLSQTKQLKLLGIDNNYELSQLDLTGMKQLRDLSCEGNSITSLNLSDCRNLVTLVCNNNQLSALDVSGLDKLEILTCFSNDLSSLNLTGCISLKSLDCSVNPKLSTADLPRSLTSLNCSSCRLSQIETAKLSLLTNLTCDGNQISTLDLSAQTKLTAVNCSNNKIKQLDFSNCVNLLDVVIAGNPVNGGISFANCNNLRYVSVNNTKLDACALNDMYRSLREKRPEDENNDLHGILLFNNVPGAVEVSRTQIATDKGWLVSNVGDGTGCQEDGVAKVSTESQLYVNATDNGWVIGNLPADAREVLLTTLGGQVVARYHVTAPSLRVKAPRKGVYIVSVDGGNSKVCIQK</sequence>
<dbReference type="SUPFAM" id="SSF52058">
    <property type="entry name" value="L domain-like"/>
    <property type="match status" value="2"/>
</dbReference>
<keyword evidence="2" id="KW-0677">Repeat</keyword>
<organism evidence="4 5">
    <name type="scientific">Prevotella intermedia</name>
    <dbReference type="NCBI Taxonomy" id="28131"/>
    <lineage>
        <taxon>Bacteria</taxon>
        <taxon>Pseudomonadati</taxon>
        <taxon>Bacteroidota</taxon>
        <taxon>Bacteroidia</taxon>
        <taxon>Bacteroidales</taxon>
        <taxon>Prevotellaceae</taxon>
        <taxon>Prevotella</taxon>
    </lineage>
</organism>
<keyword evidence="1" id="KW-0433">Leucine-rich repeat</keyword>
<reference evidence="4 5" key="1">
    <citation type="journal article" date="2016" name="DNA Res.">
        <title>The complete genome sequencing of Prevotella intermedia strain OMA14 and a subsequent fine-scale, intra-species genomic comparison reveal an unusual amplification of conjugative and mobile transposons and identify a novel Prevotella-lineage-specific repeat.</title>
        <authorList>
            <person name="Naito M."/>
            <person name="Ogura Y."/>
            <person name="Itoh T."/>
            <person name="Shoji M."/>
            <person name="Okamoto M."/>
            <person name="Hayashi T."/>
            <person name="Nakayama K."/>
        </authorList>
    </citation>
    <scope>NUCLEOTIDE SEQUENCE [LARGE SCALE GENOMIC DNA]</scope>
    <source>
        <strain evidence="4 5">OMA14</strain>
    </source>
</reference>
<dbReference type="InterPro" id="IPR032675">
    <property type="entry name" value="LRR_dom_sf"/>
</dbReference>
<dbReference type="RefSeq" id="WP_096406813.1">
    <property type="nucleotide sequence ID" value="NZ_AP014597.1"/>
</dbReference>
<protein>
    <submittedName>
        <fullName evidence="4">Leucine rich repeat protein</fullName>
    </submittedName>
</protein>
<dbReference type="PANTHER" id="PTHR47566">
    <property type="match status" value="1"/>
</dbReference>